<keyword evidence="3" id="KW-1185">Reference proteome</keyword>
<organism evidence="2 3">
    <name type="scientific">Frankliniella fusca</name>
    <dbReference type="NCBI Taxonomy" id="407009"/>
    <lineage>
        <taxon>Eukaryota</taxon>
        <taxon>Metazoa</taxon>
        <taxon>Ecdysozoa</taxon>
        <taxon>Arthropoda</taxon>
        <taxon>Hexapoda</taxon>
        <taxon>Insecta</taxon>
        <taxon>Pterygota</taxon>
        <taxon>Neoptera</taxon>
        <taxon>Paraneoptera</taxon>
        <taxon>Thysanoptera</taxon>
        <taxon>Terebrantia</taxon>
        <taxon>Thripoidea</taxon>
        <taxon>Thripidae</taxon>
        <taxon>Frankliniella</taxon>
    </lineage>
</organism>
<feature type="region of interest" description="Disordered" evidence="1">
    <location>
        <begin position="1"/>
        <end position="21"/>
    </location>
</feature>
<reference evidence="2" key="2">
    <citation type="journal article" date="2023" name="BMC Genomics">
        <title>Pest status, molecular evolution, and epigenetic factors derived from the genome assembly of Frankliniella fusca, a thysanopteran phytovirus vector.</title>
        <authorList>
            <person name="Catto M.A."/>
            <person name="Labadie P.E."/>
            <person name="Jacobson A.L."/>
            <person name="Kennedy G.G."/>
            <person name="Srinivasan R."/>
            <person name="Hunt B.G."/>
        </authorList>
    </citation>
    <scope>NUCLEOTIDE SEQUENCE</scope>
    <source>
        <strain evidence="2">PL_HMW_Pooled</strain>
    </source>
</reference>
<dbReference type="Proteomes" id="UP001219518">
    <property type="component" value="Unassembled WGS sequence"/>
</dbReference>
<dbReference type="AlphaFoldDB" id="A0AAE1LNI5"/>
<keyword evidence="2" id="KW-0418">Kinase</keyword>
<comment type="caution">
    <text evidence="2">The sequence shown here is derived from an EMBL/GenBank/DDBJ whole genome shotgun (WGS) entry which is preliminary data.</text>
</comment>
<evidence type="ECO:0000256" key="1">
    <source>
        <dbReference type="SAM" id="MobiDB-lite"/>
    </source>
</evidence>
<evidence type="ECO:0000313" key="3">
    <source>
        <dbReference type="Proteomes" id="UP001219518"/>
    </source>
</evidence>
<proteinExistence type="predicted"/>
<accession>A0AAE1LNI5</accession>
<dbReference type="EMBL" id="JAHWGI010001191">
    <property type="protein sequence ID" value="KAK3924547.1"/>
    <property type="molecule type" value="Genomic_DNA"/>
</dbReference>
<keyword evidence="2" id="KW-0808">Transferase</keyword>
<dbReference type="GO" id="GO:0016301">
    <property type="term" value="F:kinase activity"/>
    <property type="evidence" value="ECO:0007669"/>
    <property type="project" value="UniProtKB-KW"/>
</dbReference>
<name>A0AAE1LNI5_9NEOP</name>
<protein>
    <submittedName>
        <fullName evidence="2">Adenylate kinase</fullName>
    </submittedName>
</protein>
<gene>
    <name evidence="2" type="ORF">KUF71_012680</name>
</gene>
<reference evidence="2" key="1">
    <citation type="submission" date="2021-07" db="EMBL/GenBank/DDBJ databases">
        <authorList>
            <person name="Catto M.A."/>
            <person name="Jacobson A."/>
            <person name="Kennedy G."/>
            <person name="Labadie P."/>
            <person name="Hunt B.G."/>
            <person name="Srinivasan R."/>
        </authorList>
    </citation>
    <scope>NUCLEOTIDE SEQUENCE</scope>
    <source>
        <strain evidence="2">PL_HMW_Pooled</strain>
        <tissue evidence="2">Head</tissue>
    </source>
</reference>
<sequence>MPALVNSAVPAVPAVSSEHSNGRRCHVGMGRLFHRPYLPPGFLSLRCNPATLVSEHSCIAPEVEGNRISQWVLRTLLNIA</sequence>
<evidence type="ECO:0000313" key="2">
    <source>
        <dbReference type="EMBL" id="KAK3924547.1"/>
    </source>
</evidence>
<feature type="compositionally biased region" description="Low complexity" evidence="1">
    <location>
        <begin position="1"/>
        <end position="17"/>
    </location>
</feature>